<dbReference type="InterPro" id="IPR053737">
    <property type="entry name" value="Type_II_TA_Toxin"/>
</dbReference>
<gene>
    <name evidence="2" type="ORF">ACFPJ4_01890</name>
</gene>
<proteinExistence type="predicted"/>
<dbReference type="RefSeq" id="WP_386738592.1">
    <property type="nucleotide sequence ID" value="NZ_JBHSMG010000001.1"/>
</dbReference>
<dbReference type="InterPro" id="IPR006440">
    <property type="entry name" value="Doc"/>
</dbReference>
<evidence type="ECO:0000313" key="2">
    <source>
        <dbReference type="EMBL" id="MFC5500985.1"/>
    </source>
</evidence>
<dbReference type="PROSITE" id="PS51459">
    <property type="entry name" value="FIDO"/>
    <property type="match status" value="1"/>
</dbReference>
<organism evidence="2 3">
    <name type="scientific">Lysinimonas soli</name>
    <dbReference type="NCBI Taxonomy" id="1074233"/>
    <lineage>
        <taxon>Bacteria</taxon>
        <taxon>Bacillati</taxon>
        <taxon>Actinomycetota</taxon>
        <taxon>Actinomycetes</taxon>
        <taxon>Micrococcales</taxon>
        <taxon>Microbacteriaceae</taxon>
        <taxon>Lysinimonas</taxon>
    </lineage>
</organism>
<accession>A0ABW0NL06</accession>
<comment type="caution">
    <text evidence="2">The sequence shown here is derived from an EMBL/GenBank/DDBJ whole genome shotgun (WGS) entry which is preliminary data.</text>
</comment>
<dbReference type="PANTHER" id="PTHR39426:SF1">
    <property type="entry name" value="HOMOLOGY TO DEATH-ON-CURING PROTEIN OF PHAGE P1"/>
    <property type="match status" value="1"/>
</dbReference>
<reference evidence="3" key="1">
    <citation type="journal article" date="2019" name="Int. J. Syst. Evol. Microbiol.">
        <title>The Global Catalogue of Microorganisms (GCM) 10K type strain sequencing project: providing services to taxonomists for standard genome sequencing and annotation.</title>
        <authorList>
            <consortium name="The Broad Institute Genomics Platform"/>
            <consortium name="The Broad Institute Genome Sequencing Center for Infectious Disease"/>
            <person name="Wu L."/>
            <person name="Ma J."/>
        </authorList>
    </citation>
    <scope>NUCLEOTIDE SEQUENCE [LARGE SCALE GENOMIC DNA]</scope>
    <source>
        <strain evidence="3">CGMCC 4.6997</strain>
    </source>
</reference>
<evidence type="ECO:0000313" key="3">
    <source>
        <dbReference type="Proteomes" id="UP001596039"/>
    </source>
</evidence>
<dbReference type="PANTHER" id="PTHR39426">
    <property type="entry name" value="HOMOLOGY TO DEATH-ON-CURING PROTEIN OF PHAGE P1"/>
    <property type="match status" value="1"/>
</dbReference>
<dbReference type="Pfam" id="PF02661">
    <property type="entry name" value="Fic"/>
    <property type="match status" value="1"/>
</dbReference>
<name>A0ABW0NL06_9MICO</name>
<dbReference type="EMBL" id="JBHSMG010000001">
    <property type="protein sequence ID" value="MFC5500985.1"/>
    <property type="molecule type" value="Genomic_DNA"/>
</dbReference>
<keyword evidence="3" id="KW-1185">Reference proteome</keyword>
<dbReference type="Proteomes" id="UP001596039">
    <property type="component" value="Unassembled WGS sequence"/>
</dbReference>
<dbReference type="NCBIfam" id="TIGR01550">
    <property type="entry name" value="DOC_P1"/>
    <property type="match status" value="1"/>
</dbReference>
<dbReference type="Gene3D" id="1.20.120.1870">
    <property type="entry name" value="Fic/DOC protein, Fido domain"/>
    <property type="match status" value="1"/>
</dbReference>
<evidence type="ECO:0000259" key="1">
    <source>
        <dbReference type="PROSITE" id="PS51459"/>
    </source>
</evidence>
<dbReference type="InterPro" id="IPR003812">
    <property type="entry name" value="Fido"/>
</dbReference>
<protein>
    <submittedName>
        <fullName evidence="2">Type II toxin-antitoxin system death-on-curing family toxin</fullName>
    </submittedName>
</protein>
<feature type="domain" description="Fido" evidence="1">
    <location>
        <begin position="6"/>
        <end position="123"/>
    </location>
</feature>
<sequence>MTVEHLQLEDLLQLASDLGDLAVRDLGLLEAAVQRPQTTLYGQEAYPSIHDKAAVLLESLARNHALVDGNKRIAWLATVVFYELNELTLDAPDDEAYDLIIAVSTSAAEYADAARDLDGWVTPRRRA</sequence>